<evidence type="ECO:0000313" key="2">
    <source>
        <dbReference type="EMBL" id="PPQ26311.1"/>
    </source>
</evidence>
<keyword evidence="3" id="KW-1185">Reference proteome</keyword>
<dbReference type="SUPFAM" id="SSF52980">
    <property type="entry name" value="Restriction endonuclease-like"/>
    <property type="match status" value="1"/>
</dbReference>
<feature type="domain" description="Putative restriction endonuclease" evidence="1">
    <location>
        <begin position="14"/>
        <end position="178"/>
    </location>
</feature>
<dbReference type="Gene3D" id="3.90.1570.10">
    <property type="entry name" value="tt1808, chain A"/>
    <property type="match status" value="1"/>
</dbReference>
<accession>A0A2S6MVB8</accession>
<evidence type="ECO:0000259" key="1">
    <source>
        <dbReference type="Pfam" id="PF05685"/>
    </source>
</evidence>
<name>A0A2S6MVB8_RHOGL</name>
<dbReference type="AlphaFoldDB" id="A0A2S6MVB8"/>
<proteinExistence type="predicted"/>
<dbReference type="CDD" id="cd06260">
    <property type="entry name" value="DUF820-like"/>
    <property type="match status" value="1"/>
</dbReference>
<dbReference type="InterPro" id="IPR012296">
    <property type="entry name" value="Nuclease_put_TT1808"/>
</dbReference>
<dbReference type="PANTHER" id="PTHR36558:SF1">
    <property type="entry name" value="RESTRICTION ENDONUCLEASE DOMAIN-CONTAINING PROTEIN-RELATED"/>
    <property type="match status" value="1"/>
</dbReference>
<protein>
    <recommendedName>
        <fullName evidence="1">Putative restriction endonuclease domain-containing protein</fullName>
    </recommendedName>
</protein>
<dbReference type="InterPro" id="IPR008538">
    <property type="entry name" value="Uma2"/>
</dbReference>
<organism evidence="2 3">
    <name type="scientific">Rhodopila globiformis</name>
    <name type="common">Rhodopseudomonas globiformis</name>
    <dbReference type="NCBI Taxonomy" id="1071"/>
    <lineage>
        <taxon>Bacteria</taxon>
        <taxon>Pseudomonadati</taxon>
        <taxon>Pseudomonadota</taxon>
        <taxon>Alphaproteobacteria</taxon>
        <taxon>Acetobacterales</taxon>
        <taxon>Acetobacteraceae</taxon>
        <taxon>Rhodopila</taxon>
    </lineage>
</organism>
<dbReference type="InterPro" id="IPR011335">
    <property type="entry name" value="Restrct_endonuc-II-like"/>
</dbReference>
<evidence type="ECO:0000313" key="3">
    <source>
        <dbReference type="Proteomes" id="UP000239724"/>
    </source>
</evidence>
<gene>
    <name evidence="2" type="ORF">CCS01_30265</name>
</gene>
<reference evidence="2 3" key="1">
    <citation type="journal article" date="2018" name="Arch. Microbiol.">
        <title>New insights into the metabolic potential of the phototrophic purple bacterium Rhodopila globiformis DSM 161(T) from its draft genome sequence and evidence for a vanadium-dependent nitrogenase.</title>
        <authorList>
            <person name="Imhoff J.F."/>
            <person name="Rahn T."/>
            <person name="Kunzel S."/>
            <person name="Neulinger S.C."/>
        </authorList>
    </citation>
    <scope>NUCLEOTIDE SEQUENCE [LARGE SCALE GENOMIC DNA]</scope>
    <source>
        <strain evidence="2 3">DSM 161</strain>
    </source>
</reference>
<dbReference type="Pfam" id="PF05685">
    <property type="entry name" value="Uma2"/>
    <property type="match status" value="1"/>
</dbReference>
<dbReference type="OrthoDB" id="7262039at2"/>
<comment type="caution">
    <text evidence="2">The sequence shown here is derived from an EMBL/GenBank/DDBJ whole genome shotgun (WGS) entry which is preliminary data.</text>
</comment>
<dbReference type="EMBL" id="NHRY01000270">
    <property type="protein sequence ID" value="PPQ26311.1"/>
    <property type="molecule type" value="Genomic_DNA"/>
</dbReference>
<dbReference type="Proteomes" id="UP000239724">
    <property type="component" value="Unassembled WGS sequence"/>
</dbReference>
<sequence length="198" mass="21348">MSAALQLPDPMTLEAFLVWDAPDGARWQLVDGVPVAMAPASPVHASIQTELARLIGNHLAQQGGQCRAYIAPGIRLGRNADRNFRIPDLGVSCTPLARGEMMLPDPVLLVEILSPGNAAETWTNVWAYTTISSVREILVIRTDLIGAQLLRRDPDGSWPPVPSEVDPGALSLQSIGLETTLSPLYAGTWLLDHANRSN</sequence>
<dbReference type="PANTHER" id="PTHR36558">
    <property type="entry name" value="GLR1098 PROTEIN"/>
    <property type="match status" value="1"/>
</dbReference>